<evidence type="ECO:0000256" key="12">
    <source>
        <dbReference type="RuleBase" id="RU004057"/>
    </source>
</evidence>
<proteinExistence type="inferred from homology"/>
<dbReference type="KEGG" id="ptes:JQU52_04280"/>
<gene>
    <name evidence="15" type="ORF">JQU52_04280</name>
</gene>
<comment type="subunit">
    <text evidence="2">The accessory proteins ExbB and ExbD seem to form a complex with TonB.</text>
</comment>
<dbReference type="PANTHER" id="PTHR30625">
    <property type="entry name" value="PROTEIN TOLQ"/>
    <property type="match status" value="1"/>
</dbReference>
<accession>A0A892ZLF3</accession>
<evidence type="ECO:0000256" key="10">
    <source>
        <dbReference type="ARBA" id="ARBA00023136"/>
    </source>
</evidence>
<protein>
    <recommendedName>
        <fullName evidence="3">Biopolymer transport protein ExbB</fullName>
    </recommendedName>
</protein>
<keyword evidence="5" id="KW-1003">Cell membrane</keyword>
<dbReference type="AlphaFoldDB" id="A0A892ZLF3"/>
<evidence type="ECO:0000256" key="13">
    <source>
        <dbReference type="SAM" id="Phobius"/>
    </source>
</evidence>
<dbReference type="EMBL" id="CP069798">
    <property type="protein sequence ID" value="QRQ82617.1"/>
    <property type="molecule type" value="Genomic_DNA"/>
</dbReference>
<dbReference type="PANTHER" id="PTHR30625:SF14">
    <property type="entry name" value="BIOPOLYMER TRANSPORT PROTEIN EXBB"/>
    <property type="match status" value="1"/>
</dbReference>
<keyword evidence="8 12" id="KW-0653">Protein transport</keyword>
<dbReference type="RefSeq" id="WP_230339900.1">
    <property type="nucleotide sequence ID" value="NZ_CP069798.1"/>
</dbReference>
<evidence type="ECO:0000256" key="8">
    <source>
        <dbReference type="ARBA" id="ARBA00022927"/>
    </source>
</evidence>
<feature type="transmembrane region" description="Helical" evidence="13">
    <location>
        <begin position="171"/>
        <end position="193"/>
    </location>
</feature>
<feature type="domain" description="MotA/TolQ/ExbB proton channel" evidence="14">
    <location>
        <begin position="101"/>
        <end position="204"/>
    </location>
</feature>
<keyword evidence="4 12" id="KW-0813">Transport</keyword>
<dbReference type="InterPro" id="IPR050790">
    <property type="entry name" value="ExbB/TolQ_transport"/>
</dbReference>
<evidence type="ECO:0000313" key="16">
    <source>
        <dbReference type="Proteomes" id="UP000653156"/>
    </source>
</evidence>
<comment type="function">
    <text evidence="11">Involved in the TonB-dependent energy-dependent transport of various receptor-bound substrates. Protects ExbD from proteolytic degradation and functionally stabilizes TonB.</text>
</comment>
<evidence type="ECO:0000256" key="9">
    <source>
        <dbReference type="ARBA" id="ARBA00022989"/>
    </source>
</evidence>
<dbReference type="GO" id="GO:0005886">
    <property type="term" value="C:plasma membrane"/>
    <property type="evidence" value="ECO:0007669"/>
    <property type="project" value="UniProtKB-SubCell"/>
</dbReference>
<organism evidence="15 16">
    <name type="scientific">Paralysiella testudinis</name>
    <dbReference type="NCBI Taxonomy" id="2809020"/>
    <lineage>
        <taxon>Bacteria</taxon>
        <taxon>Pseudomonadati</taxon>
        <taxon>Pseudomonadota</taxon>
        <taxon>Betaproteobacteria</taxon>
        <taxon>Neisseriales</taxon>
        <taxon>Neisseriaceae</taxon>
        <taxon>Paralysiella</taxon>
    </lineage>
</organism>
<evidence type="ECO:0000256" key="1">
    <source>
        <dbReference type="ARBA" id="ARBA00004429"/>
    </source>
</evidence>
<comment type="similarity">
    <text evidence="12">Belongs to the exbB/tolQ family.</text>
</comment>
<keyword evidence="10 13" id="KW-0472">Membrane</keyword>
<comment type="subcellular location">
    <subcellularLocation>
        <location evidence="1">Cell inner membrane</location>
        <topology evidence="1">Multi-pass membrane protein</topology>
    </subcellularLocation>
    <subcellularLocation>
        <location evidence="12">Membrane</location>
        <topology evidence="12">Multi-pass membrane protein</topology>
    </subcellularLocation>
</comment>
<keyword evidence="16" id="KW-1185">Reference proteome</keyword>
<evidence type="ECO:0000256" key="6">
    <source>
        <dbReference type="ARBA" id="ARBA00022519"/>
    </source>
</evidence>
<name>A0A892ZLF3_9NEIS</name>
<dbReference type="GO" id="GO:0017038">
    <property type="term" value="P:protein import"/>
    <property type="evidence" value="ECO:0007669"/>
    <property type="project" value="TreeGrafter"/>
</dbReference>
<reference evidence="15" key="1">
    <citation type="submission" date="2021-02" db="EMBL/GenBank/DDBJ databases">
        <title>Neisseriaceae sp. 26B isolated from the cloaca of a Common Toad-headed Turtle (Mesoclemmys nasuta).</title>
        <authorList>
            <person name="Spergser J."/>
            <person name="Busse H.-J."/>
        </authorList>
    </citation>
    <scope>NUCLEOTIDE SEQUENCE</scope>
    <source>
        <strain evidence="15">26B</strain>
    </source>
</reference>
<evidence type="ECO:0000256" key="11">
    <source>
        <dbReference type="ARBA" id="ARBA00024816"/>
    </source>
</evidence>
<keyword evidence="6" id="KW-0997">Cell inner membrane</keyword>
<evidence type="ECO:0000256" key="5">
    <source>
        <dbReference type="ARBA" id="ARBA00022475"/>
    </source>
</evidence>
<evidence type="ECO:0000256" key="3">
    <source>
        <dbReference type="ARBA" id="ARBA00022093"/>
    </source>
</evidence>
<keyword evidence="9 13" id="KW-1133">Transmembrane helix</keyword>
<feature type="transmembrane region" description="Helical" evidence="13">
    <location>
        <begin position="123"/>
        <end position="151"/>
    </location>
</feature>
<evidence type="ECO:0000259" key="14">
    <source>
        <dbReference type="Pfam" id="PF01618"/>
    </source>
</evidence>
<feature type="transmembrane region" description="Helical" evidence="13">
    <location>
        <begin position="12"/>
        <end position="34"/>
    </location>
</feature>
<dbReference type="InterPro" id="IPR002898">
    <property type="entry name" value="MotA_ExbB_proton_chnl"/>
</dbReference>
<evidence type="ECO:0000313" key="15">
    <source>
        <dbReference type="EMBL" id="QRQ82617.1"/>
    </source>
</evidence>
<sequence length="219" mass="23461">MNLGLVFEQGDGVLIAVFLALVLMSIITWVVIVLRGLKLWQAKRGNRQAHELIWSATDVGQAAAQARIVASPISDLTLAAVDAQQQYRRAHGQQLAAAVPLNDYLVRQIRNSMTQILRRFDGGLTALASIGATAPFIGLFGTVWGIYHALINISHSGQMSIAAVAGPIGEALVATAAGLFVAIPAVLAYNAFVRGNKTLAQDMDNFAHDLHVQLLNDKD</sequence>
<evidence type="ECO:0000256" key="4">
    <source>
        <dbReference type="ARBA" id="ARBA00022448"/>
    </source>
</evidence>
<dbReference type="Pfam" id="PF01618">
    <property type="entry name" value="MotA_ExbB"/>
    <property type="match status" value="1"/>
</dbReference>
<evidence type="ECO:0000256" key="2">
    <source>
        <dbReference type="ARBA" id="ARBA00011471"/>
    </source>
</evidence>
<evidence type="ECO:0000256" key="7">
    <source>
        <dbReference type="ARBA" id="ARBA00022692"/>
    </source>
</evidence>
<dbReference type="Proteomes" id="UP000653156">
    <property type="component" value="Chromosome"/>
</dbReference>
<keyword evidence="7 13" id="KW-0812">Transmembrane</keyword>